<accession>A0A1G8WIE6</accession>
<protein>
    <submittedName>
        <fullName evidence="2">Uncharacterized protein</fullName>
    </submittedName>
</protein>
<keyword evidence="1" id="KW-1133">Transmembrane helix</keyword>
<name>A0A1G8WIE6_9ACTN</name>
<proteinExistence type="predicted"/>
<evidence type="ECO:0000256" key="1">
    <source>
        <dbReference type="SAM" id="Phobius"/>
    </source>
</evidence>
<evidence type="ECO:0000313" key="3">
    <source>
        <dbReference type="Proteomes" id="UP000199155"/>
    </source>
</evidence>
<organism evidence="2 3">
    <name type="scientific">Streptomyces indicus</name>
    <dbReference type="NCBI Taxonomy" id="417292"/>
    <lineage>
        <taxon>Bacteria</taxon>
        <taxon>Bacillati</taxon>
        <taxon>Actinomycetota</taxon>
        <taxon>Actinomycetes</taxon>
        <taxon>Kitasatosporales</taxon>
        <taxon>Streptomycetaceae</taxon>
        <taxon>Streptomyces</taxon>
    </lineage>
</organism>
<dbReference type="EMBL" id="FNFF01000002">
    <property type="protein sequence ID" value="SDJ77887.1"/>
    <property type="molecule type" value="Genomic_DNA"/>
</dbReference>
<evidence type="ECO:0000313" key="2">
    <source>
        <dbReference type="EMBL" id="SDJ77887.1"/>
    </source>
</evidence>
<dbReference type="Proteomes" id="UP000199155">
    <property type="component" value="Unassembled WGS sequence"/>
</dbReference>
<sequence>MIRPDAQLRAGHIPADLIPPGTDPRTVVIVHTAPRSYTGPVLLILAGTVGVGATVYLVTAAVLSLLQVAATTALALKAAIPALIGGGGLISFAIKAPKSSGKSLPKKR</sequence>
<dbReference type="OrthoDB" id="4336137at2"/>
<keyword evidence="1" id="KW-0472">Membrane</keyword>
<feature type="transmembrane region" description="Helical" evidence="1">
    <location>
        <begin position="74"/>
        <end position="94"/>
    </location>
</feature>
<gene>
    <name evidence="2" type="ORF">SAMN05421806_102486</name>
</gene>
<dbReference type="RefSeq" id="WP_093608236.1">
    <property type="nucleotide sequence ID" value="NZ_FNFF01000002.1"/>
</dbReference>
<dbReference type="AlphaFoldDB" id="A0A1G8WIE6"/>
<reference evidence="2 3" key="1">
    <citation type="submission" date="2016-10" db="EMBL/GenBank/DDBJ databases">
        <authorList>
            <person name="de Groot N.N."/>
        </authorList>
    </citation>
    <scope>NUCLEOTIDE SEQUENCE [LARGE SCALE GENOMIC DNA]</scope>
    <source>
        <strain evidence="2 3">CGMCC 4.5727</strain>
    </source>
</reference>
<keyword evidence="3" id="KW-1185">Reference proteome</keyword>
<feature type="transmembrane region" description="Helical" evidence="1">
    <location>
        <begin position="41"/>
        <end position="68"/>
    </location>
</feature>
<keyword evidence="1" id="KW-0812">Transmembrane</keyword>
<dbReference type="STRING" id="417292.SAMN05421806_102486"/>